<dbReference type="STRING" id="407821.A0A087UDS1"/>
<dbReference type="PRINTS" id="PR00759">
    <property type="entry name" value="BASICPTASE"/>
</dbReference>
<proteinExistence type="inferred from homology"/>
<feature type="chain" id="PRO_5012859160" evidence="9">
    <location>
        <begin position="16"/>
        <end position="317"/>
    </location>
</feature>
<evidence type="ECO:0000256" key="9">
    <source>
        <dbReference type="SAM" id="SignalP"/>
    </source>
</evidence>
<dbReference type="EMBL" id="KK119375">
    <property type="protein sequence ID" value="KFM75510.1"/>
    <property type="molecule type" value="Genomic_DNA"/>
</dbReference>
<protein>
    <submittedName>
        <fullName evidence="11">Tissue factor pathway inhibitor</fullName>
    </submittedName>
</protein>
<dbReference type="CDD" id="cd19941">
    <property type="entry name" value="TIL"/>
    <property type="match status" value="2"/>
</dbReference>
<dbReference type="PROSITE" id="PS50279">
    <property type="entry name" value="BPTI_KUNITZ_2"/>
    <property type="match status" value="3"/>
</dbReference>
<feature type="domain" description="BPTI/Kunitz inhibitor" evidence="10">
    <location>
        <begin position="266"/>
        <end position="316"/>
    </location>
</feature>
<dbReference type="InterPro" id="IPR002223">
    <property type="entry name" value="Kunitz_BPTI"/>
</dbReference>
<feature type="domain" description="BPTI/Kunitz inhibitor" evidence="10">
    <location>
        <begin position="81"/>
        <end position="131"/>
    </location>
</feature>
<dbReference type="AlphaFoldDB" id="A0A087UDS1"/>
<organism evidence="11 12">
    <name type="scientific">Stegodyphus mimosarum</name>
    <name type="common">African social velvet spider</name>
    <dbReference type="NCBI Taxonomy" id="407821"/>
    <lineage>
        <taxon>Eukaryota</taxon>
        <taxon>Metazoa</taxon>
        <taxon>Ecdysozoa</taxon>
        <taxon>Arthropoda</taxon>
        <taxon>Chelicerata</taxon>
        <taxon>Arachnida</taxon>
        <taxon>Araneae</taxon>
        <taxon>Araneomorphae</taxon>
        <taxon>Entelegynae</taxon>
        <taxon>Eresoidea</taxon>
        <taxon>Eresidae</taxon>
        <taxon>Stegodyphus</taxon>
    </lineage>
</organism>
<keyword evidence="8" id="KW-1015">Disulfide bond</keyword>
<evidence type="ECO:0000256" key="6">
    <source>
        <dbReference type="ARBA" id="ARBA00022737"/>
    </source>
</evidence>
<evidence type="ECO:0000313" key="11">
    <source>
        <dbReference type="EMBL" id="KFM75510.1"/>
    </source>
</evidence>
<name>A0A087UDS1_STEMI</name>
<keyword evidence="6" id="KW-0677">Repeat</keyword>
<feature type="domain" description="BPTI/Kunitz inhibitor" evidence="10">
    <location>
        <begin position="144"/>
        <end position="194"/>
    </location>
</feature>
<keyword evidence="5 9" id="KW-0732">Signal</keyword>
<gene>
    <name evidence="11" type="ORF">X975_21235</name>
</gene>
<dbReference type="FunFam" id="4.10.410.10:FF:000020">
    <property type="entry name" value="Collagen, type VI, alpha 3"/>
    <property type="match status" value="1"/>
</dbReference>
<dbReference type="OMA" id="RECAVAC"/>
<dbReference type="Proteomes" id="UP000054359">
    <property type="component" value="Unassembled WGS sequence"/>
</dbReference>
<dbReference type="FunFam" id="4.10.410.10:FF:000004">
    <property type="entry name" value="Tissue factor pathway inhibitor"/>
    <property type="match status" value="1"/>
</dbReference>
<dbReference type="SMART" id="SM00131">
    <property type="entry name" value="KU"/>
    <property type="match status" value="3"/>
</dbReference>
<evidence type="ECO:0000256" key="4">
    <source>
        <dbReference type="ARBA" id="ARBA00022690"/>
    </source>
</evidence>
<comment type="subcellular location">
    <subcellularLocation>
        <location evidence="1">Secreted</location>
    </subcellularLocation>
</comment>
<dbReference type="SUPFAM" id="SSF57567">
    <property type="entry name" value="Serine protease inhibitors"/>
    <property type="match status" value="2"/>
</dbReference>
<keyword evidence="12" id="KW-1185">Reference proteome</keyword>
<dbReference type="CDD" id="cd00109">
    <property type="entry name" value="Kunitz-type"/>
    <property type="match status" value="3"/>
</dbReference>
<evidence type="ECO:0000256" key="2">
    <source>
        <dbReference type="ARBA" id="ARBA00007611"/>
    </source>
</evidence>
<evidence type="ECO:0000256" key="5">
    <source>
        <dbReference type="ARBA" id="ARBA00022729"/>
    </source>
</evidence>
<dbReference type="SUPFAM" id="SSF57362">
    <property type="entry name" value="BPTI-like"/>
    <property type="match status" value="3"/>
</dbReference>
<evidence type="ECO:0000256" key="7">
    <source>
        <dbReference type="ARBA" id="ARBA00022900"/>
    </source>
</evidence>
<dbReference type="Pfam" id="PF01826">
    <property type="entry name" value="TIL"/>
    <property type="match status" value="2"/>
</dbReference>
<feature type="non-terminal residue" evidence="11">
    <location>
        <position position="317"/>
    </location>
</feature>
<dbReference type="Gene3D" id="2.10.25.10">
    <property type="entry name" value="Laminin"/>
    <property type="match status" value="2"/>
</dbReference>
<evidence type="ECO:0000256" key="8">
    <source>
        <dbReference type="ARBA" id="ARBA00023157"/>
    </source>
</evidence>
<accession>A0A087UDS1</accession>
<dbReference type="GO" id="GO:0005615">
    <property type="term" value="C:extracellular space"/>
    <property type="evidence" value="ECO:0007669"/>
    <property type="project" value="TreeGrafter"/>
</dbReference>
<dbReference type="Pfam" id="PF00014">
    <property type="entry name" value="Kunitz_BPTI"/>
    <property type="match status" value="3"/>
</dbReference>
<reference evidence="11 12" key="1">
    <citation type="submission" date="2013-11" db="EMBL/GenBank/DDBJ databases">
        <title>Genome sequencing of Stegodyphus mimosarum.</title>
        <authorList>
            <person name="Bechsgaard J."/>
        </authorList>
    </citation>
    <scope>NUCLEOTIDE SEQUENCE [LARGE SCALE GENOMIC DNA]</scope>
</reference>
<dbReference type="InterPro" id="IPR020901">
    <property type="entry name" value="Prtase_inh_Kunz-CS"/>
</dbReference>
<sequence length="317" mass="35351">MKVFILLSIIALAIADLTCPKNQHYETCGSACPLTCKNYKNPPKVCVLMCVSGCFCDKGYLKTDDDQCVKPDECPDMQKVCLQQPDGGPCRANFVQWYYNAKTGTCSEFVYGGCLGNGNRFDSEEECLENCKDVIVWESQPAQCELPAEPGVCRGFFCRYYFDQTTGQCQKFIYGGCGGNKNNFETQEQCEQTCGKRAGLQACGENQEYQECGTACPLTCNNYENPPKICPLMCISGCHCVKGFVKTNDGRCVKPEHCPNQDVPVCEQEKVVGPCRAGFRRFFFNKETRQCELFIYGGCQGNNNNFLTKEDCEATCL</sequence>
<evidence type="ECO:0000256" key="3">
    <source>
        <dbReference type="ARBA" id="ARBA00022525"/>
    </source>
</evidence>
<dbReference type="FunFam" id="2.10.25.10:FF:000055">
    <property type="entry name" value="alpha-tectorin isoform X1"/>
    <property type="match status" value="1"/>
</dbReference>
<evidence type="ECO:0000313" key="12">
    <source>
        <dbReference type="Proteomes" id="UP000054359"/>
    </source>
</evidence>
<keyword evidence="7" id="KW-0722">Serine protease inhibitor</keyword>
<keyword evidence="4" id="KW-0646">Protease inhibitor</keyword>
<dbReference type="InterPro" id="IPR050098">
    <property type="entry name" value="TFPI/VKTCI-like"/>
</dbReference>
<dbReference type="Gene3D" id="4.10.410.10">
    <property type="entry name" value="Pancreatic trypsin inhibitor Kunitz domain"/>
    <property type="match status" value="3"/>
</dbReference>
<dbReference type="PANTHER" id="PTHR10083:SF374">
    <property type="entry name" value="BPTI_KUNITZ INHIBITOR DOMAIN-CONTAINING PROTEIN"/>
    <property type="match status" value="1"/>
</dbReference>
<keyword evidence="3" id="KW-0964">Secreted</keyword>
<dbReference type="InterPro" id="IPR036880">
    <property type="entry name" value="Kunitz_BPTI_sf"/>
</dbReference>
<comment type="similarity">
    <text evidence="2">Belongs to the serine protease inhibitor-like (TIL domain-containing) family.</text>
</comment>
<dbReference type="GO" id="GO:0004867">
    <property type="term" value="F:serine-type endopeptidase inhibitor activity"/>
    <property type="evidence" value="ECO:0007669"/>
    <property type="project" value="UniProtKB-KW"/>
</dbReference>
<dbReference type="InterPro" id="IPR002919">
    <property type="entry name" value="TIL_dom"/>
</dbReference>
<feature type="signal peptide" evidence="9">
    <location>
        <begin position="1"/>
        <end position="15"/>
    </location>
</feature>
<dbReference type="OrthoDB" id="6414926at2759"/>
<evidence type="ECO:0000259" key="10">
    <source>
        <dbReference type="PROSITE" id="PS50279"/>
    </source>
</evidence>
<dbReference type="PANTHER" id="PTHR10083">
    <property type="entry name" value="KUNITZ-TYPE PROTEASE INHIBITOR-RELATED"/>
    <property type="match status" value="1"/>
</dbReference>
<dbReference type="InterPro" id="IPR036084">
    <property type="entry name" value="Ser_inhib-like_sf"/>
</dbReference>
<dbReference type="PROSITE" id="PS00280">
    <property type="entry name" value="BPTI_KUNITZ_1"/>
    <property type="match status" value="3"/>
</dbReference>
<evidence type="ECO:0000256" key="1">
    <source>
        <dbReference type="ARBA" id="ARBA00004613"/>
    </source>
</evidence>
<dbReference type="FunFam" id="4.10.410.10:FF:000021">
    <property type="entry name" value="Serine protease inhibitor, putative"/>
    <property type="match status" value="1"/>
</dbReference>